<dbReference type="InterPro" id="IPR036264">
    <property type="entry name" value="Bact_exopeptidase_dim_dom"/>
</dbReference>
<dbReference type="Proteomes" id="UP000249008">
    <property type="component" value="Chromosome 1"/>
</dbReference>
<dbReference type="PANTHER" id="PTHR30575">
    <property type="entry name" value="PEPTIDASE M20"/>
    <property type="match status" value="1"/>
</dbReference>
<accession>A0AAX2J9V7</accession>
<dbReference type="GO" id="GO:0005737">
    <property type="term" value="C:cytoplasm"/>
    <property type="evidence" value="ECO:0007669"/>
    <property type="project" value="TreeGrafter"/>
</dbReference>
<dbReference type="EMBL" id="LS483487">
    <property type="protein sequence ID" value="SQI99695.1"/>
    <property type="molecule type" value="Genomic_DNA"/>
</dbReference>
<name>A0AAX2J9V7_9FUSO</name>
<dbReference type="Gene3D" id="3.30.70.360">
    <property type="match status" value="1"/>
</dbReference>
<dbReference type="Pfam" id="PF01546">
    <property type="entry name" value="Peptidase_M20"/>
    <property type="match status" value="1"/>
</dbReference>
<protein>
    <recommendedName>
        <fullName evidence="1">Peptidase M20 domain-containing protein 2</fullName>
    </recommendedName>
</protein>
<dbReference type="InterPro" id="IPR017439">
    <property type="entry name" value="Amidohydrolase"/>
</dbReference>
<organism evidence="2 3">
    <name type="scientific">Fusobacterium ulcerans</name>
    <dbReference type="NCBI Taxonomy" id="861"/>
    <lineage>
        <taxon>Bacteria</taxon>
        <taxon>Fusobacteriati</taxon>
        <taxon>Fusobacteriota</taxon>
        <taxon>Fusobacteriia</taxon>
        <taxon>Fusobacteriales</taxon>
        <taxon>Fusobacteriaceae</taxon>
        <taxon>Fusobacterium</taxon>
    </lineage>
</organism>
<dbReference type="GO" id="GO:0071713">
    <property type="term" value="F:para-aminobenzoyl-glutamate hydrolase activity"/>
    <property type="evidence" value="ECO:0007669"/>
    <property type="project" value="TreeGrafter"/>
</dbReference>
<dbReference type="InterPro" id="IPR002933">
    <property type="entry name" value="Peptidase_M20"/>
</dbReference>
<dbReference type="SUPFAM" id="SSF55031">
    <property type="entry name" value="Bacterial exopeptidase dimerisation domain"/>
    <property type="match status" value="1"/>
</dbReference>
<proteinExistence type="inferred from homology"/>
<dbReference type="Gene3D" id="3.40.630.10">
    <property type="entry name" value="Zn peptidases"/>
    <property type="match status" value="1"/>
</dbReference>
<dbReference type="PIRSF" id="PIRSF037226">
    <property type="entry name" value="Amidohydrolase_ACY1L2_prd"/>
    <property type="match status" value="1"/>
</dbReference>
<dbReference type="GeneID" id="78454825"/>
<evidence type="ECO:0000256" key="1">
    <source>
        <dbReference type="PIRNR" id="PIRNR037226"/>
    </source>
</evidence>
<gene>
    <name evidence="2" type="primary">abgB_1</name>
    <name evidence="2" type="ORF">NCTC12112_00227</name>
</gene>
<evidence type="ECO:0000313" key="2">
    <source>
        <dbReference type="EMBL" id="SQI99695.1"/>
    </source>
</evidence>
<dbReference type="NCBIfam" id="TIGR01891">
    <property type="entry name" value="amidohydrolases"/>
    <property type="match status" value="1"/>
</dbReference>
<dbReference type="CDD" id="cd03887">
    <property type="entry name" value="M20_Acy1L2"/>
    <property type="match status" value="1"/>
</dbReference>
<dbReference type="AlphaFoldDB" id="A0AAX2J9V7"/>
<dbReference type="SUPFAM" id="SSF53187">
    <property type="entry name" value="Zn-dependent exopeptidases"/>
    <property type="match status" value="1"/>
</dbReference>
<sequence>MKENLFKEIEIEKKKLIEMSDFIFDNPEYDGNEIKAAEILTKYLEENGFQVERGIADLPTAFRAVYKKGNEGARIGILCEYDALQGLGHGCGHHMQGPSCVGAAVALKNIIKDKDFSIVVYGTPGEETFGGKLNMLKAGYFKDIDVALMMHGAPDTCTDIKCLAQSAFTVTYHGKRAHAALMPESGRSAFDALLLSFQGIEFMREHVKDDVRMHYTVKELPGPENVVPARAVGKFSLRSFSREYLDTVVERFKDVIRGAAIMSGVEYELTEGKALDNKIPVLSLNDLFIKNAELIGIPGITKPREKTGSTDFGNVMHEIPGSCIRVKFVPTGTSSHSLDYVNAGKSEDAHNCVIYGAKAIAGTAYDMINDEKILQEIKEEYINNRKIYK</sequence>
<comment type="similarity">
    <text evidence="1">Belongs to the peptidase M20A family.</text>
</comment>
<dbReference type="RefSeq" id="WP_005978994.1">
    <property type="nucleotide sequence ID" value="NZ_CABKNW010000004.1"/>
</dbReference>
<dbReference type="GO" id="GO:0016805">
    <property type="term" value="F:dipeptidase activity"/>
    <property type="evidence" value="ECO:0007669"/>
    <property type="project" value="InterPro"/>
</dbReference>
<dbReference type="PANTHER" id="PTHR30575:SF0">
    <property type="entry name" value="XAA-ARG DIPEPTIDASE"/>
    <property type="match status" value="1"/>
</dbReference>
<dbReference type="InterPro" id="IPR052030">
    <property type="entry name" value="Peptidase_M20/M20A_hydrolases"/>
</dbReference>
<dbReference type="GO" id="GO:0046657">
    <property type="term" value="P:folic acid catabolic process"/>
    <property type="evidence" value="ECO:0007669"/>
    <property type="project" value="TreeGrafter"/>
</dbReference>
<reference evidence="2 3" key="1">
    <citation type="submission" date="2018-06" db="EMBL/GenBank/DDBJ databases">
        <authorList>
            <consortium name="Pathogen Informatics"/>
            <person name="Doyle S."/>
        </authorList>
    </citation>
    <scope>NUCLEOTIDE SEQUENCE [LARGE SCALE GENOMIC DNA]</scope>
    <source>
        <strain evidence="2 3">NCTC12112</strain>
    </source>
</reference>
<dbReference type="InterPro" id="IPR017144">
    <property type="entry name" value="Xaa-Arg_dipeptidase"/>
</dbReference>
<evidence type="ECO:0000313" key="3">
    <source>
        <dbReference type="Proteomes" id="UP000249008"/>
    </source>
</evidence>
<dbReference type="KEGG" id="ful:C4N20_08385"/>